<name>A0A3N0Y976_ANAGA</name>
<reference evidence="2 3" key="1">
    <citation type="submission" date="2018-10" db="EMBL/GenBank/DDBJ databases">
        <title>Genome assembly for a Yunnan-Guizhou Plateau 3E fish, Anabarilius grahami (Regan), and its evolutionary and genetic applications.</title>
        <authorList>
            <person name="Jiang W."/>
        </authorList>
    </citation>
    <scope>NUCLEOTIDE SEQUENCE [LARGE SCALE GENOMIC DNA]</scope>
    <source>
        <strain evidence="2">AG-KIZ</strain>
        <tissue evidence="2">Muscle</tissue>
    </source>
</reference>
<proteinExistence type="predicted"/>
<gene>
    <name evidence="2" type="ORF">DPX16_8539</name>
</gene>
<comment type="caution">
    <text evidence="2">The sequence shown here is derived from an EMBL/GenBank/DDBJ whole genome shotgun (WGS) entry which is preliminary data.</text>
</comment>
<dbReference type="Proteomes" id="UP000281406">
    <property type="component" value="Unassembled WGS sequence"/>
</dbReference>
<organism evidence="2 3">
    <name type="scientific">Anabarilius grahami</name>
    <name type="common">Kanglang fish</name>
    <name type="synonym">Barilius grahami</name>
    <dbReference type="NCBI Taxonomy" id="495550"/>
    <lineage>
        <taxon>Eukaryota</taxon>
        <taxon>Metazoa</taxon>
        <taxon>Chordata</taxon>
        <taxon>Craniata</taxon>
        <taxon>Vertebrata</taxon>
        <taxon>Euteleostomi</taxon>
        <taxon>Actinopterygii</taxon>
        <taxon>Neopterygii</taxon>
        <taxon>Teleostei</taxon>
        <taxon>Ostariophysi</taxon>
        <taxon>Cypriniformes</taxon>
        <taxon>Xenocyprididae</taxon>
        <taxon>Xenocypridinae</taxon>
        <taxon>Xenocypridinae incertae sedis</taxon>
        <taxon>Anabarilius</taxon>
    </lineage>
</organism>
<evidence type="ECO:0000313" key="3">
    <source>
        <dbReference type="Proteomes" id="UP000281406"/>
    </source>
</evidence>
<keyword evidence="3" id="KW-1185">Reference proteome</keyword>
<feature type="compositionally biased region" description="Basic and acidic residues" evidence="1">
    <location>
        <begin position="99"/>
        <end position="108"/>
    </location>
</feature>
<sequence length="108" mass="12023">MGLCKMEVVKLSCCINSVVLPQREYTNGSSPADAVRRSSTTQPQHADANMKSFHAGKNTGRTAPPGKAGEREREWKNLLWAEQHTSCPEKTSKLQVKQTKTDPEIRKV</sequence>
<evidence type="ECO:0000313" key="2">
    <source>
        <dbReference type="EMBL" id="ROL42793.1"/>
    </source>
</evidence>
<dbReference type="EMBL" id="RJVU01049301">
    <property type="protein sequence ID" value="ROL42793.1"/>
    <property type="molecule type" value="Genomic_DNA"/>
</dbReference>
<protein>
    <submittedName>
        <fullName evidence="2">Uncharacterized protein</fullName>
    </submittedName>
</protein>
<dbReference type="AlphaFoldDB" id="A0A3N0Y976"/>
<feature type="compositionally biased region" description="Polar residues" evidence="1">
    <location>
        <begin position="83"/>
        <end position="98"/>
    </location>
</feature>
<evidence type="ECO:0000256" key="1">
    <source>
        <dbReference type="SAM" id="MobiDB-lite"/>
    </source>
</evidence>
<feature type="region of interest" description="Disordered" evidence="1">
    <location>
        <begin position="24"/>
        <end position="108"/>
    </location>
</feature>
<accession>A0A3N0Y976</accession>